<sequence length="954" mass="100855">MISKPRVTLIRSPLVVAVQLALASLALPIAATAQDAATSTTTDTTTNAAPMNRVEITGSRIRRTDMETPSPVQVITAKDLKESGYTSVSEVLRNITANGQGTLSQAFPGAFAVGASGISLRGLTVGATLVLIDGQRMAPYALSDDGQRSFVDISQIPMEAVERIDVLKDGASSIYGSDAVAGVVNVILKKRYNGAEATADAGASGHGDGRTAHVSGIYGWGDLDADGHNAYLALEYRRQGKILVSSRHGLFTNTDWTAWGGKNLTRGVPTAANGFQPASITGYLIDPDTGATTLLPGCTTAQFNAGQCAYRDRDLELQPTTKNINLLGSFVQKLGGDWQLNLKGSYFRSEAEQLARYANTLGTSGLSALAYGPGIPPQATPPGAPIVITVPATYPGNTTGTTQILQYNFPELGGSRTGVKSDTFRLGADVAGTMGAWDLTAAVGASQNTVKQEITNGFNILNLQAAFNDPVHPYLVGPAASGNTQAMRDAIVPLQHAKATDKLQFVRFSAGRELMPLAGGSLALNLGAEYTHRDLDAQAPPSVANGDQAGNNAWAIGTQNIAAVYGEIVAPVLKNLELDASIRHDKVMTIGQATTPKAGFKWSPISQFTLRGTYTEGFRAPNPAEVGNTGNYFFANTQPDPVLCANPGDDPTTVPGNYPQQCNVSIAGVQAPGKGLKPERSRSYTLGTIIEPTRNLNVSIDYYRIRINNQIISALNDPTYDPTPFLVRGTPTAQPFVNPDGSLSTQTPAVGNALFAPYPYENAQYTQTSGIDLDARMTWPFAGGKFSAELTETHLITYKQGTAGGTAVELAGTHGPSGVSGDTGNPKDRAQLKLGWDQGPLTVSTTVNWVGGFSVVDPSSSSAATCADAISFVYANTPPAQFCRVRSFTSVDLFGEYRFSKQLSLHASILNLFDKEPPLDFQTYGSSASTFYNPALHQAGAVGRFFNVGLTYKF</sequence>
<keyword evidence="13" id="KW-0732">Signal</keyword>
<keyword evidence="17" id="KW-1185">Reference proteome</keyword>
<feature type="chain" id="PRO_5045602696" evidence="13">
    <location>
        <begin position="34"/>
        <end position="954"/>
    </location>
</feature>
<evidence type="ECO:0000256" key="7">
    <source>
        <dbReference type="ARBA" id="ARBA00023136"/>
    </source>
</evidence>
<evidence type="ECO:0000256" key="5">
    <source>
        <dbReference type="ARBA" id="ARBA00022692"/>
    </source>
</evidence>
<accession>A0ABT1ZT54</accession>
<dbReference type="Proteomes" id="UP001204151">
    <property type="component" value="Unassembled WGS sequence"/>
</dbReference>
<dbReference type="SUPFAM" id="SSF56935">
    <property type="entry name" value="Porins"/>
    <property type="match status" value="1"/>
</dbReference>
<dbReference type="InterPro" id="IPR012910">
    <property type="entry name" value="Plug_dom"/>
</dbReference>
<evidence type="ECO:0000313" key="16">
    <source>
        <dbReference type="EMBL" id="MCS0583101.1"/>
    </source>
</evidence>
<dbReference type="CDD" id="cd01347">
    <property type="entry name" value="ligand_gated_channel"/>
    <property type="match status" value="1"/>
</dbReference>
<dbReference type="InterPro" id="IPR036942">
    <property type="entry name" value="Beta-barrel_TonB_sf"/>
</dbReference>
<keyword evidence="8 16" id="KW-0675">Receptor</keyword>
<evidence type="ECO:0000256" key="8">
    <source>
        <dbReference type="ARBA" id="ARBA00023170"/>
    </source>
</evidence>
<reference evidence="16 17" key="1">
    <citation type="submission" date="2022-08" db="EMBL/GenBank/DDBJ databases">
        <title>Reclassification of Massilia species as members of the genera Telluria, Duganella, Pseudoduganella, Mokoshia gen. nov. and Zemynaea gen. nov. using orthogonal and non-orthogonal genome-based approaches.</title>
        <authorList>
            <person name="Bowman J.P."/>
        </authorList>
    </citation>
    <scope>NUCLEOTIDE SEQUENCE [LARGE SCALE GENOMIC DNA]</scope>
    <source>
        <strain evidence="16 17">JCM 31316</strain>
    </source>
</reference>
<evidence type="ECO:0000256" key="11">
    <source>
        <dbReference type="RuleBase" id="RU003357"/>
    </source>
</evidence>
<dbReference type="Gene3D" id="2.170.130.10">
    <property type="entry name" value="TonB-dependent receptor, plug domain"/>
    <property type="match status" value="1"/>
</dbReference>
<protein>
    <submittedName>
        <fullName evidence="16">TonB-dependent receptor</fullName>
    </submittedName>
</protein>
<feature type="compositionally biased region" description="Low complexity" evidence="12">
    <location>
        <begin position="36"/>
        <end position="49"/>
    </location>
</feature>
<comment type="caution">
    <text evidence="16">The sequence shown here is derived from an EMBL/GenBank/DDBJ whole genome shotgun (WGS) entry which is preliminary data.</text>
</comment>
<name>A0ABT1ZT54_9BURK</name>
<evidence type="ECO:0000259" key="15">
    <source>
        <dbReference type="Pfam" id="PF07715"/>
    </source>
</evidence>
<proteinExistence type="inferred from homology"/>
<dbReference type="Gene3D" id="2.40.170.20">
    <property type="entry name" value="TonB-dependent receptor, beta-barrel domain"/>
    <property type="match status" value="1"/>
</dbReference>
<evidence type="ECO:0000313" key="17">
    <source>
        <dbReference type="Proteomes" id="UP001204151"/>
    </source>
</evidence>
<evidence type="ECO:0000256" key="12">
    <source>
        <dbReference type="SAM" id="MobiDB-lite"/>
    </source>
</evidence>
<keyword evidence="7 10" id="KW-0472">Membrane</keyword>
<feature type="domain" description="TonB-dependent receptor-like beta-barrel" evidence="14">
    <location>
        <begin position="397"/>
        <end position="912"/>
    </location>
</feature>
<evidence type="ECO:0000256" key="9">
    <source>
        <dbReference type="ARBA" id="ARBA00023237"/>
    </source>
</evidence>
<dbReference type="InterPro" id="IPR037066">
    <property type="entry name" value="Plug_dom_sf"/>
</dbReference>
<evidence type="ECO:0000256" key="6">
    <source>
        <dbReference type="ARBA" id="ARBA00023077"/>
    </source>
</evidence>
<keyword evidence="6 11" id="KW-0798">TonB box</keyword>
<dbReference type="Pfam" id="PF07715">
    <property type="entry name" value="Plug"/>
    <property type="match status" value="1"/>
</dbReference>
<dbReference type="RefSeq" id="WP_258817688.1">
    <property type="nucleotide sequence ID" value="NZ_JANUGW010000011.1"/>
</dbReference>
<keyword evidence="9 10" id="KW-0998">Cell outer membrane</keyword>
<evidence type="ECO:0000259" key="14">
    <source>
        <dbReference type="Pfam" id="PF00593"/>
    </source>
</evidence>
<comment type="subcellular location">
    <subcellularLocation>
        <location evidence="1 10">Cell outer membrane</location>
        <topology evidence="1 10">Multi-pass membrane protein</topology>
    </subcellularLocation>
</comment>
<evidence type="ECO:0000256" key="1">
    <source>
        <dbReference type="ARBA" id="ARBA00004571"/>
    </source>
</evidence>
<evidence type="ECO:0000256" key="13">
    <source>
        <dbReference type="SAM" id="SignalP"/>
    </source>
</evidence>
<evidence type="ECO:0000256" key="2">
    <source>
        <dbReference type="ARBA" id="ARBA00009810"/>
    </source>
</evidence>
<evidence type="ECO:0000256" key="10">
    <source>
        <dbReference type="PROSITE-ProRule" id="PRU01360"/>
    </source>
</evidence>
<gene>
    <name evidence="16" type="ORF">NX784_16040</name>
</gene>
<dbReference type="PANTHER" id="PTHR47234">
    <property type="match status" value="1"/>
</dbReference>
<comment type="similarity">
    <text evidence="2 10 11">Belongs to the TonB-dependent receptor family.</text>
</comment>
<keyword evidence="3 10" id="KW-0813">Transport</keyword>
<keyword evidence="5 10" id="KW-0812">Transmembrane</keyword>
<evidence type="ECO:0000256" key="3">
    <source>
        <dbReference type="ARBA" id="ARBA00022448"/>
    </source>
</evidence>
<dbReference type="PANTHER" id="PTHR47234:SF2">
    <property type="entry name" value="TONB-DEPENDENT RECEPTOR"/>
    <property type="match status" value="1"/>
</dbReference>
<dbReference type="InterPro" id="IPR000531">
    <property type="entry name" value="Beta-barrel_TonB"/>
</dbReference>
<keyword evidence="4 10" id="KW-1134">Transmembrane beta strand</keyword>
<dbReference type="PROSITE" id="PS52016">
    <property type="entry name" value="TONB_DEPENDENT_REC_3"/>
    <property type="match status" value="1"/>
</dbReference>
<dbReference type="Pfam" id="PF00593">
    <property type="entry name" value="TonB_dep_Rec_b-barrel"/>
    <property type="match status" value="1"/>
</dbReference>
<feature type="region of interest" description="Disordered" evidence="12">
    <location>
        <begin position="36"/>
        <end position="63"/>
    </location>
</feature>
<evidence type="ECO:0000256" key="4">
    <source>
        <dbReference type="ARBA" id="ARBA00022452"/>
    </source>
</evidence>
<dbReference type="InterPro" id="IPR039426">
    <property type="entry name" value="TonB-dep_rcpt-like"/>
</dbReference>
<feature type="domain" description="TonB-dependent receptor plug" evidence="15">
    <location>
        <begin position="66"/>
        <end position="183"/>
    </location>
</feature>
<organism evidence="16 17">
    <name type="scientific">Massilia pinisoli</name>
    <dbReference type="NCBI Taxonomy" id="1772194"/>
    <lineage>
        <taxon>Bacteria</taxon>
        <taxon>Pseudomonadati</taxon>
        <taxon>Pseudomonadota</taxon>
        <taxon>Betaproteobacteria</taxon>
        <taxon>Burkholderiales</taxon>
        <taxon>Oxalobacteraceae</taxon>
        <taxon>Telluria group</taxon>
        <taxon>Massilia</taxon>
    </lineage>
</organism>
<dbReference type="EMBL" id="JANUGW010000011">
    <property type="protein sequence ID" value="MCS0583101.1"/>
    <property type="molecule type" value="Genomic_DNA"/>
</dbReference>
<feature type="signal peptide" evidence="13">
    <location>
        <begin position="1"/>
        <end position="33"/>
    </location>
</feature>